<dbReference type="Proteomes" id="UP000008225">
    <property type="component" value="Chromosome 13"/>
</dbReference>
<protein>
    <submittedName>
        <fullName evidence="4">Uncharacterized protein</fullName>
    </submittedName>
</protein>
<evidence type="ECO:0000256" key="2">
    <source>
        <dbReference type="SAM" id="Phobius"/>
    </source>
</evidence>
<dbReference type="PANTHER" id="PTHR10424">
    <property type="entry name" value="VIRAL ENVELOPE PROTEIN"/>
    <property type="match status" value="1"/>
</dbReference>
<dbReference type="OMA" id="ENQTHPR"/>
<dbReference type="GeneTree" id="ENSGT00690000102286"/>
<evidence type="ECO:0000256" key="3">
    <source>
        <dbReference type="SAM" id="SignalP"/>
    </source>
</evidence>
<proteinExistence type="predicted"/>
<dbReference type="Ensembl" id="ENSCJAT00000104045.2">
    <property type="protein sequence ID" value="ENSCJAP00000077342.2"/>
    <property type="gene ID" value="ENSCJAG00000064609.2"/>
</dbReference>
<dbReference type="Bgee" id="ENSCJAG00000064609">
    <property type="expression patterns" value="Expressed in liver and 6 other cell types or tissues"/>
</dbReference>
<dbReference type="InParanoid" id="A0A5F4WI13"/>
<dbReference type="PANTHER" id="PTHR10424:SF73">
    <property type="entry name" value="ENDOGENOUS RETROVIRUS GROUP FC1 ENV POLYPROTEIN-RELATED"/>
    <property type="match status" value="1"/>
</dbReference>
<keyword evidence="5" id="KW-1185">Reference proteome</keyword>
<dbReference type="Pfam" id="PF00429">
    <property type="entry name" value="TLV_coat"/>
    <property type="match status" value="1"/>
</dbReference>
<reference evidence="4" key="3">
    <citation type="submission" date="2025-09" db="UniProtKB">
        <authorList>
            <consortium name="Ensembl"/>
        </authorList>
    </citation>
    <scope>IDENTIFICATION</scope>
</reference>
<keyword evidence="3" id="KW-0732">Signal</keyword>
<sequence length="428" mass="47719">MDPPHAGRLFLLALYLSNLPGPSSHTPYRWRFFVTENYTKTTFICNTPPYSHNHLLATADCPTARCQSAIYLNFTHFYNVHDRIGVLPVICFNYDQPSGRCSDTPWHSCMGCTWGDCSLHAALDIRRHPPDIPAWLKIVPVIDGEGNVRICSAQYSLLIPDPWNDRWKSPQKAALYDYRDTAYPSSHLYIWPAYVRTVHQVHSAINLQEKSLNDQLQPHSSPFSWLTFLKEGIKLANLSGLTDLTSCLMCASLGQTPFVAVPYPIPLNLSASTSPFSPIREVNLYIPPDFTQLPVSYSLGQTYSNCNKTILVTTNLTAPKGTFFWCNRTLTITLHTGQFPTLLCLPVTLVPQLTIYSSAEFQMLQARLHRMKRATFLPLVVGIFLVTSALTAGLGGGALTHSHQAIARLTSQFQTAVDDSAESLASLQ</sequence>
<dbReference type="AlphaFoldDB" id="A0A5F4WI13"/>
<reference evidence="4" key="1">
    <citation type="submission" date="2009-03" db="EMBL/GenBank/DDBJ databases">
        <authorList>
            <person name="Warren W."/>
            <person name="Ye L."/>
            <person name="Minx P."/>
            <person name="Worley K."/>
            <person name="Gibbs R."/>
            <person name="Wilson R.K."/>
        </authorList>
    </citation>
    <scope>NUCLEOTIDE SEQUENCE [LARGE SCALE GENOMIC DNA]</scope>
</reference>
<evidence type="ECO:0000313" key="5">
    <source>
        <dbReference type="Proteomes" id="UP000008225"/>
    </source>
</evidence>
<evidence type="ECO:0000256" key="1">
    <source>
        <dbReference type="ARBA" id="ARBA00023157"/>
    </source>
</evidence>
<dbReference type="InterPro" id="IPR018154">
    <property type="entry name" value="TLV/ENV_coat_polyprotein"/>
</dbReference>
<keyword evidence="2" id="KW-1133">Transmembrane helix</keyword>
<accession>A0A5F4WI13</accession>
<name>A0A5F4WI13_CALJA</name>
<keyword evidence="1" id="KW-1015">Disulfide bond</keyword>
<evidence type="ECO:0000313" key="4">
    <source>
        <dbReference type="Ensembl" id="ENSCJAP00000077342.2"/>
    </source>
</evidence>
<keyword evidence="2" id="KW-0812">Transmembrane</keyword>
<feature type="transmembrane region" description="Helical" evidence="2">
    <location>
        <begin position="376"/>
        <end position="399"/>
    </location>
</feature>
<feature type="chain" id="PRO_5035166407" evidence="3">
    <location>
        <begin position="26"/>
        <end position="428"/>
    </location>
</feature>
<organism evidence="4 5">
    <name type="scientific">Callithrix jacchus</name>
    <name type="common">White-tufted-ear marmoset</name>
    <name type="synonym">Simia Jacchus</name>
    <dbReference type="NCBI Taxonomy" id="9483"/>
    <lineage>
        <taxon>Eukaryota</taxon>
        <taxon>Metazoa</taxon>
        <taxon>Chordata</taxon>
        <taxon>Craniata</taxon>
        <taxon>Vertebrata</taxon>
        <taxon>Euteleostomi</taxon>
        <taxon>Mammalia</taxon>
        <taxon>Eutheria</taxon>
        <taxon>Euarchontoglires</taxon>
        <taxon>Primates</taxon>
        <taxon>Haplorrhini</taxon>
        <taxon>Platyrrhini</taxon>
        <taxon>Cebidae</taxon>
        <taxon>Callitrichinae</taxon>
        <taxon>Callithrix</taxon>
        <taxon>Callithrix</taxon>
    </lineage>
</organism>
<keyword evidence="2" id="KW-0472">Membrane</keyword>
<feature type="signal peptide" evidence="3">
    <location>
        <begin position="1"/>
        <end position="25"/>
    </location>
</feature>
<reference evidence="4" key="2">
    <citation type="submission" date="2025-08" db="UniProtKB">
        <authorList>
            <consortium name="Ensembl"/>
        </authorList>
    </citation>
    <scope>IDENTIFICATION</scope>
</reference>